<evidence type="ECO:0000256" key="5">
    <source>
        <dbReference type="ARBA" id="ARBA00023239"/>
    </source>
</evidence>
<proteinExistence type="inferred from homology"/>
<evidence type="ECO:0000313" key="9">
    <source>
        <dbReference type="EMBL" id="KUL24718.1"/>
    </source>
</evidence>
<dbReference type="EC" id="4.2.2.29" evidence="7"/>
<dbReference type="InterPro" id="IPR003770">
    <property type="entry name" value="MLTG-like"/>
</dbReference>
<sequence length="397" mass="42884">MLDDLDAVLEEEDQPAKSDSPRLSPRGRGGRSAIALFLTLLLFGLLAGGGWYGYTKVKGLFTDEDYSGPGGAEAIVQIKTGQSATEIGTMLFGQKVVASPDAFVAAAKENARSKNIQAGWYKLKVEMKASDALTLLLDPKSRWVTKVTLPEGLTYQQTFQALSKATKIPVAAFEKAGKNPVGLGIDASWFTRSDGKKIDKTDIEGFLYPATYELSPKADATEVLKTIVANFNTQMEQMEFAATVRKSRGGVTPYEALIVASIAQAEALKDVDMAKVSRVIYNRAYGDFDCKCLGLDSTVNYWLRITGKGSKASEHLTNADLHNPKNPYNTHDKKGLPPGPIGNPGQVAIKGAMNPTNNFPYYYFISVDTAGTMAYGKTGEDHAKNVLIACQNGIPLC</sequence>
<dbReference type="GO" id="GO:0008932">
    <property type="term" value="F:lytic endotransglycosylase activity"/>
    <property type="evidence" value="ECO:0007669"/>
    <property type="project" value="UniProtKB-UniRule"/>
</dbReference>
<name>A0A101JDD2_9ACTN</name>
<keyword evidence="1 7" id="KW-1003">Cell membrane</keyword>
<evidence type="ECO:0000313" key="10">
    <source>
        <dbReference type="Proteomes" id="UP000053244"/>
    </source>
</evidence>
<evidence type="ECO:0000256" key="3">
    <source>
        <dbReference type="ARBA" id="ARBA00022989"/>
    </source>
</evidence>
<evidence type="ECO:0000256" key="6">
    <source>
        <dbReference type="ARBA" id="ARBA00023316"/>
    </source>
</evidence>
<dbReference type="PANTHER" id="PTHR30518:SF2">
    <property type="entry name" value="ENDOLYTIC MUREIN TRANSGLYCOSYLASE"/>
    <property type="match status" value="1"/>
</dbReference>
<organism evidence="9 10">
    <name type="scientific">Actinoplanes awajinensis subsp. mycoplanecinus</name>
    <dbReference type="NCBI Taxonomy" id="135947"/>
    <lineage>
        <taxon>Bacteria</taxon>
        <taxon>Bacillati</taxon>
        <taxon>Actinomycetota</taxon>
        <taxon>Actinomycetes</taxon>
        <taxon>Micromonosporales</taxon>
        <taxon>Micromonosporaceae</taxon>
        <taxon>Actinoplanes</taxon>
    </lineage>
</organism>
<dbReference type="HAMAP" id="MF_02065">
    <property type="entry name" value="MltG"/>
    <property type="match status" value="1"/>
</dbReference>
<comment type="function">
    <text evidence="7">Functions as a peptidoglycan terminase that cleaves nascent peptidoglycan strands endolytically to terminate their elongation.</text>
</comment>
<comment type="catalytic activity">
    <reaction evidence="7">
        <text>a peptidoglycan chain = a peptidoglycan chain with N-acetyl-1,6-anhydromuramyl-[peptide] at the reducing end + a peptidoglycan chain with N-acetylglucosamine at the non-reducing end.</text>
        <dbReference type="EC" id="4.2.2.29"/>
    </reaction>
</comment>
<dbReference type="RefSeq" id="WP_067705026.1">
    <property type="nucleotide sequence ID" value="NZ_LLZH01000319.1"/>
</dbReference>
<dbReference type="Pfam" id="PF02618">
    <property type="entry name" value="YceG"/>
    <property type="match status" value="1"/>
</dbReference>
<feature type="site" description="Important for catalytic activity" evidence="7">
    <location>
        <position position="266"/>
    </location>
</feature>
<evidence type="ECO:0000256" key="1">
    <source>
        <dbReference type="ARBA" id="ARBA00022475"/>
    </source>
</evidence>
<evidence type="ECO:0000256" key="7">
    <source>
        <dbReference type="HAMAP-Rule" id="MF_02065"/>
    </source>
</evidence>
<evidence type="ECO:0000256" key="4">
    <source>
        <dbReference type="ARBA" id="ARBA00023136"/>
    </source>
</evidence>
<dbReference type="NCBIfam" id="TIGR00247">
    <property type="entry name" value="endolytic transglycosylase MltG"/>
    <property type="match status" value="1"/>
</dbReference>
<dbReference type="OrthoDB" id="9814591at2"/>
<dbReference type="GO" id="GO:0071555">
    <property type="term" value="P:cell wall organization"/>
    <property type="evidence" value="ECO:0007669"/>
    <property type="project" value="UniProtKB-KW"/>
</dbReference>
<keyword evidence="6 7" id="KW-0961">Cell wall biogenesis/degradation</keyword>
<accession>A0A101JDD2</accession>
<keyword evidence="10" id="KW-1185">Reference proteome</keyword>
<dbReference type="EMBL" id="LLZH01000319">
    <property type="protein sequence ID" value="KUL24718.1"/>
    <property type="molecule type" value="Genomic_DNA"/>
</dbReference>
<dbReference type="PANTHER" id="PTHR30518">
    <property type="entry name" value="ENDOLYTIC MUREIN TRANSGLYCOSYLASE"/>
    <property type="match status" value="1"/>
</dbReference>
<keyword evidence="3 7" id="KW-1133">Transmembrane helix</keyword>
<keyword evidence="5 7" id="KW-0456">Lyase</keyword>
<reference evidence="9 10" key="1">
    <citation type="submission" date="2015-10" db="EMBL/GenBank/DDBJ databases">
        <authorList>
            <person name="Gilbert D.G."/>
        </authorList>
    </citation>
    <scope>NUCLEOTIDE SEQUENCE [LARGE SCALE GENOMIC DNA]</scope>
    <source>
        <strain evidence="9 10">NRRL B-16712</strain>
    </source>
</reference>
<feature type="region of interest" description="Disordered" evidence="8">
    <location>
        <begin position="1"/>
        <end position="29"/>
    </location>
</feature>
<evidence type="ECO:0000256" key="2">
    <source>
        <dbReference type="ARBA" id="ARBA00022692"/>
    </source>
</evidence>
<dbReference type="GO" id="GO:0005886">
    <property type="term" value="C:plasma membrane"/>
    <property type="evidence" value="ECO:0007669"/>
    <property type="project" value="UniProtKB-SubCell"/>
</dbReference>
<feature type="transmembrane region" description="Helical" evidence="7">
    <location>
        <begin position="33"/>
        <end position="54"/>
    </location>
</feature>
<evidence type="ECO:0000256" key="8">
    <source>
        <dbReference type="SAM" id="MobiDB-lite"/>
    </source>
</evidence>
<feature type="compositionally biased region" description="Acidic residues" evidence="8">
    <location>
        <begin position="1"/>
        <end position="13"/>
    </location>
</feature>
<comment type="subcellular location">
    <subcellularLocation>
        <location evidence="7">Cell membrane</location>
        <topology evidence="7">Single-pass membrane protein</topology>
    </subcellularLocation>
</comment>
<comment type="similarity">
    <text evidence="7">Belongs to the transglycosylase MltG family.</text>
</comment>
<protein>
    <recommendedName>
        <fullName evidence="7">Endolytic murein transglycosylase</fullName>
        <ecNumber evidence="7">4.2.2.29</ecNumber>
    </recommendedName>
    <alternativeName>
        <fullName evidence="7">Peptidoglycan lytic transglycosylase</fullName>
    </alternativeName>
    <alternativeName>
        <fullName evidence="7">Peptidoglycan polymerization terminase</fullName>
    </alternativeName>
</protein>
<dbReference type="AlphaFoldDB" id="A0A101JDD2"/>
<gene>
    <name evidence="7" type="primary">mltG</name>
    <name evidence="9" type="ORF">ADL15_43155</name>
</gene>
<feature type="region of interest" description="Disordered" evidence="8">
    <location>
        <begin position="317"/>
        <end position="340"/>
    </location>
</feature>
<dbReference type="Gene3D" id="3.30.1490.480">
    <property type="entry name" value="Endolytic murein transglycosylase"/>
    <property type="match status" value="1"/>
</dbReference>
<keyword evidence="2 7" id="KW-0812">Transmembrane</keyword>
<keyword evidence="4 7" id="KW-0472">Membrane</keyword>
<dbReference type="Proteomes" id="UP000053244">
    <property type="component" value="Unassembled WGS sequence"/>
</dbReference>
<dbReference type="GO" id="GO:0009252">
    <property type="term" value="P:peptidoglycan biosynthetic process"/>
    <property type="evidence" value="ECO:0007669"/>
    <property type="project" value="UniProtKB-UniRule"/>
</dbReference>
<comment type="caution">
    <text evidence="9">The sequence shown here is derived from an EMBL/GenBank/DDBJ whole genome shotgun (WGS) entry which is preliminary data.</text>
</comment>